<dbReference type="AlphaFoldDB" id="A0A8S9XAZ4"/>
<organism evidence="1 2">
    <name type="scientific">Apolygus lucorum</name>
    <name type="common">Small green plant bug</name>
    <name type="synonym">Lygocoris lucorum</name>
    <dbReference type="NCBI Taxonomy" id="248454"/>
    <lineage>
        <taxon>Eukaryota</taxon>
        <taxon>Metazoa</taxon>
        <taxon>Ecdysozoa</taxon>
        <taxon>Arthropoda</taxon>
        <taxon>Hexapoda</taxon>
        <taxon>Insecta</taxon>
        <taxon>Pterygota</taxon>
        <taxon>Neoptera</taxon>
        <taxon>Paraneoptera</taxon>
        <taxon>Hemiptera</taxon>
        <taxon>Heteroptera</taxon>
        <taxon>Panheteroptera</taxon>
        <taxon>Cimicomorpha</taxon>
        <taxon>Miridae</taxon>
        <taxon>Mirini</taxon>
        <taxon>Apolygus</taxon>
    </lineage>
</organism>
<keyword evidence="2" id="KW-1185">Reference proteome</keyword>
<evidence type="ECO:0000313" key="2">
    <source>
        <dbReference type="Proteomes" id="UP000466442"/>
    </source>
</evidence>
<dbReference type="Proteomes" id="UP000466442">
    <property type="component" value="Unassembled WGS sequence"/>
</dbReference>
<protein>
    <submittedName>
        <fullName evidence="1">Uncharacterized protein</fullName>
    </submittedName>
</protein>
<dbReference type="EMBL" id="WIXP02000008">
    <property type="protein sequence ID" value="KAF6206250.1"/>
    <property type="molecule type" value="Genomic_DNA"/>
</dbReference>
<comment type="caution">
    <text evidence="1">The sequence shown here is derived from an EMBL/GenBank/DDBJ whole genome shotgun (WGS) entry which is preliminary data.</text>
</comment>
<name>A0A8S9XAZ4_APOLU</name>
<proteinExistence type="predicted"/>
<sequence length="84" mass="9333">MTIRMPGSRHPWWTEAKFTAGILAITRLLFYESPVCPFGVAIATVSPQPPASDQRISKPQRFPSTVLVSTALAGVLPYHIRKNR</sequence>
<reference evidence="1" key="1">
    <citation type="journal article" date="2021" name="Mol. Ecol. Resour.">
        <title>Apolygus lucorum genome provides insights into omnivorousness and mesophyll feeding.</title>
        <authorList>
            <person name="Liu Y."/>
            <person name="Liu H."/>
            <person name="Wang H."/>
            <person name="Huang T."/>
            <person name="Liu B."/>
            <person name="Yang B."/>
            <person name="Yin L."/>
            <person name="Li B."/>
            <person name="Zhang Y."/>
            <person name="Zhang S."/>
            <person name="Jiang F."/>
            <person name="Zhang X."/>
            <person name="Ren Y."/>
            <person name="Wang B."/>
            <person name="Wang S."/>
            <person name="Lu Y."/>
            <person name="Wu K."/>
            <person name="Fan W."/>
            <person name="Wang G."/>
        </authorList>
    </citation>
    <scope>NUCLEOTIDE SEQUENCE</scope>
    <source>
        <strain evidence="1">12Hb</strain>
    </source>
</reference>
<accession>A0A8S9XAZ4</accession>
<evidence type="ECO:0000313" key="1">
    <source>
        <dbReference type="EMBL" id="KAF6206250.1"/>
    </source>
</evidence>
<gene>
    <name evidence="1" type="ORF">GE061_017479</name>
</gene>